<dbReference type="RefSeq" id="WP_015312365.1">
    <property type="nucleotide sequence ID" value="NC_019970.1"/>
</dbReference>
<accession>L0IK75</accession>
<dbReference type="Proteomes" id="UP000010845">
    <property type="component" value="Chromosome"/>
</dbReference>
<organism evidence="1 2">
    <name type="scientific">Thermoanaerobacterium thermosaccharolyticum M0795</name>
    <dbReference type="NCBI Taxonomy" id="698948"/>
    <lineage>
        <taxon>Bacteria</taxon>
        <taxon>Bacillati</taxon>
        <taxon>Bacillota</taxon>
        <taxon>Clostridia</taxon>
        <taxon>Thermoanaerobacterales</taxon>
        <taxon>Thermoanaerobacteraceae</taxon>
        <taxon>Thermoanaerobacterium</taxon>
    </lineage>
</organism>
<name>L0IK75_THETR</name>
<sequence>MVERYRDVLIIYESYTVYAIACDSIGAIGNKEGDILKVDEEIVGRTVTKVAVSELLCIGAWPIIISDTLSNEMDPTGIKIIDGIKKELNDNEIYDVALTGSTEENFASIMTGVGVTAIGKAEKEALKVRKAMAGMEVGLFGYPRVGQEVLCCHDILSLKDYVKIFRCGEIVEAIPVGSKGIKHELDVLKLSSGLEFLKEYKSDLDDIKSGGPSTCCIVVYKEDDRQKIENFLDKPFIRLGRLTNEVK</sequence>
<gene>
    <name evidence="1" type="ORF">Thethe_02340</name>
</gene>
<dbReference type="EMBL" id="CP003066">
    <property type="protein sequence ID" value="AGB19910.1"/>
    <property type="molecule type" value="Genomic_DNA"/>
</dbReference>
<dbReference type="HOGENOM" id="CLU_076350_0_0_9"/>
<evidence type="ECO:0000313" key="2">
    <source>
        <dbReference type="Proteomes" id="UP000010845"/>
    </source>
</evidence>
<dbReference type="KEGG" id="tto:Thethe_02340"/>
<protein>
    <recommendedName>
        <fullName evidence="3">Alpha-ribazole kinase</fullName>
    </recommendedName>
</protein>
<reference evidence="1 2" key="1">
    <citation type="submission" date="2012-03" db="EMBL/GenBank/DDBJ databases">
        <title>Complete sequence of chromosome of Thermoanaerobacterium thermosaccharolyticum M0795.</title>
        <authorList>
            <consortium name="US DOE Joint Genome Institute"/>
            <person name="Lucas S."/>
            <person name="Han J."/>
            <person name="Lapidus A."/>
            <person name="Cheng J.-F."/>
            <person name="Goodwin L."/>
            <person name="Pitluck S."/>
            <person name="Peters L."/>
            <person name="Teshima H."/>
            <person name="Detter J.C."/>
            <person name="Han C."/>
            <person name="Tapia R."/>
            <person name="Land M."/>
            <person name="Hauser L."/>
            <person name="Kyrpides N."/>
            <person name="Ivanova N."/>
            <person name="Pagani I."/>
            <person name="Feinberg L."/>
            <person name="Folden J."/>
            <person name="Hogsett D."/>
            <person name="Shaw J."/>
            <person name="Woyke T."/>
        </authorList>
    </citation>
    <scope>NUCLEOTIDE SEQUENCE [LARGE SCALE GENOMIC DNA]</scope>
    <source>
        <strain evidence="1 2">M0795</strain>
    </source>
</reference>
<evidence type="ECO:0008006" key="3">
    <source>
        <dbReference type="Google" id="ProtNLM"/>
    </source>
</evidence>
<dbReference type="AlphaFoldDB" id="L0IK75"/>
<evidence type="ECO:0000313" key="1">
    <source>
        <dbReference type="EMBL" id="AGB19910.1"/>
    </source>
</evidence>
<proteinExistence type="predicted"/>
<dbReference type="PATRIC" id="fig|698948.3.peg.2322"/>